<dbReference type="InterPro" id="IPR004570">
    <property type="entry name" value="Phosphatidylglycerol_P_synth"/>
</dbReference>
<evidence type="ECO:0000313" key="19">
    <source>
        <dbReference type="EMBL" id="MBC8570488.1"/>
    </source>
</evidence>
<evidence type="ECO:0000256" key="16">
    <source>
        <dbReference type="ARBA" id="ARBA00048586"/>
    </source>
</evidence>
<evidence type="ECO:0000256" key="7">
    <source>
        <dbReference type="ARBA" id="ARBA00022516"/>
    </source>
</evidence>
<dbReference type="InterPro" id="IPR050324">
    <property type="entry name" value="CDP-alcohol_PTase-I"/>
</dbReference>
<evidence type="ECO:0000256" key="13">
    <source>
        <dbReference type="ARBA" id="ARBA00023209"/>
    </source>
</evidence>
<keyword evidence="12 18" id="KW-0472">Membrane</keyword>
<dbReference type="Pfam" id="PF01066">
    <property type="entry name" value="CDP-OH_P_transf"/>
    <property type="match status" value="1"/>
</dbReference>
<keyword evidence="20" id="KW-1185">Reference proteome</keyword>
<dbReference type="InterPro" id="IPR043130">
    <property type="entry name" value="CDP-OH_PTrfase_TM_dom"/>
</dbReference>
<comment type="caution">
    <text evidence="19">The sequence shown here is derived from an EMBL/GenBank/DDBJ whole genome shotgun (WGS) entry which is preliminary data.</text>
</comment>
<gene>
    <name evidence="19" type="ORF">H8709_06545</name>
</gene>
<reference evidence="19" key="1">
    <citation type="submission" date="2020-08" db="EMBL/GenBank/DDBJ databases">
        <title>Genome public.</title>
        <authorList>
            <person name="Liu C."/>
            <person name="Sun Q."/>
        </authorList>
    </citation>
    <scope>NUCLEOTIDE SEQUENCE</scope>
    <source>
        <strain evidence="19">NSJ-54</strain>
    </source>
</reference>
<name>A0A926ECE1_9FIRM</name>
<feature type="transmembrane region" description="Helical" evidence="18">
    <location>
        <begin position="128"/>
        <end position="149"/>
    </location>
</feature>
<sequence length="191" mass="21385">MDAKKIWTIPNVLSFVRILLIPIFVYFYLTAETVQEYYIAAAVILLSGLTDMADGIIARHFHMITDFGKIIDPIADKLTQGTVAICLAIRIPGMAVLLSIFIIKEVLMMLGGYRLLRGGAKIQGAQWFGKLSTVIFYIVMLATVAFPTLDRTVTTVMICISAGFMIFSFIMYLPVYRELKKETAKNDQGQK</sequence>
<feature type="transmembrane region" description="Helical" evidence="18">
    <location>
        <begin position="12"/>
        <end position="31"/>
    </location>
</feature>
<keyword evidence="7" id="KW-0444">Lipid biosynthesis</keyword>
<evidence type="ECO:0000256" key="18">
    <source>
        <dbReference type="SAM" id="Phobius"/>
    </source>
</evidence>
<dbReference type="Proteomes" id="UP000660861">
    <property type="component" value="Unassembled WGS sequence"/>
</dbReference>
<comment type="subcellular location">
    <subcellularLocation>
        <location evidence="2">Membrane</location>
        <topology evidence="2">Multi-pass membrane protein</topology>
    </subcellularLocation>
</comment>
<keyword evidence="14" id="KW-1208">Phospholipid metabolism</keyword>
<keyword evidence="11" id="KW-0443">Lipid metabolism</keyword>
<feature type="transmembrane region" description="Helical" evidence="18">
    <location>
        <begin position="155"/>
        <end position="175"/>
    </location>
</feature>
<evidence type="ECO:0000256" key="9">
    <source>
        <dbReference type="ARBA" id="ARBA00022692"/>
    </source>
</evidence>
<evidence type="ECO:0000256" key="12">
    <source>
        <dbReference type="ARBA" id="ARBA00023136"/>
    </source>
</evidence>
<dbReference type="InterPro" id="IPR048254">
    <property type="entry name" value="CDP_ALCOHOL_P_TRANSF_CS"/>
</dbReference>
<dbReference type="Gene3D" id="1.20.120.1760">
    <property type="match status" value="1"/>
</dbReference>
<comment type="function">
    <text evidence="1">This protein catalyzes the committed step to the synthesis of the acidic phospholipids.</text>
</comment>
<organism evidence="19 20">
    <name type="scientific">Zongyangia hominis</name>
    <dbReference type="NCBI Taxonomy" id="2763677"/>
    <lineage>
        <taxon>Bacteria</taxon>
        <taxon>Bacillati</taxon>
        <taxon>Bacillota</taxon>
        <taxon>Clostridia</taxon>
        <taxon>Eubacteriales</taxon>
        <taxon>Oscillospiraceae</taxon>
        <taxon>Zongyangia</taxon>
    </lineage>
</organism>
<dbReference type="PROSITE" id="PS00379">
    <property type="entry name" value="CDP_ALCOHOL_P_TRANSF"/>
    <property type="match status" value="1"/>
</dbReference>
<protein>
    <recommendedName>
        <fullName evidence="6">CDP-diacylglycerol--glycerol-3-phosphate 3-phosphatidyltransferase</fullName>
        <ecNumber evidence="5">2.7.8.5</ecNumber>
    </recommendedName>
    <alternativeName>
        <fullName evidence="15">Phosphatidylglycerophosphate synthase</fullName>
    </alternativeName>
</protein>
<evidence type="ECO:0000256" key="11">
    <source>
        <dbReference type="ARBA" id="ARBA00023098"/>
    </source>
</evidence>
<evidence type="ECO:0000256" key="10">
    <source>
        <dbReference type="ARBA" id="ARBA00022989"/>
    </source>
</evidence>
<dbReference type="AlphaFoldDB" id="A0A926ECE1"/>
<evidence type="ECO:0000256" key="8">
    <source>
        <dbReference type="ARBA" id="ARBA00022679"/>
    </source>
</evidence>
<evidence type="ECO:0000256" key="5">
    <source>
        <dbReference type="ARBA" id="ARBA00013170"/>
    </source>
</evidence>
<dbReference type="PIRSF" id="PIRSF000847">
    <property type="entry name" value="Phos_ph_gly_syn"/>
    <property type="match status" value="1"/>
</dbReference>
<dbReference type="InterPro" id="IPR000462">
    <property type="entry name" value="CDP-OH_P_trans"/>
</dbReference>
<dbReference type="GO" id="GO:0008444">
    <property type="term" value="F:CDP-diacylglycerol-glycerol-3-phosphate 3-phosphatidyltransferase activity"/>
    <property type="evidence" value="ECO:0007669"/>
    <property type="project" value="UniProtKB-EC"/>
</dbReference>
<evidence type="ECO:0000256" key="3">
    <source>
        <dbReference type="ARBA" id="ARBA00005042"/>
    </source>
</evidence>
<evidence type="ECO:0000313" key="20">
    <source>
        <dbReference type="Proteomes" id="UP000660861"/>
    </source>
</evidence>
<evidence type="ECO:0000256" key="6">
    <source>
        <dbReference type="ARBA" id="ARBA00014944"/>
    </source>
</evidence>
<keyword evidence="8 17" id="KW-0808">Transferase</keyword>
<dbReference type="GO" id="GO:0016020">
    <property type="term" value="C:membrane"/>
    <property type="evidence" value="ECO:0007669"/>
    <property type="project" value="UniProtKB-SubCell"/>
</dbReference>
<accession>A0A926ECE1</accession>
<comment type="pathway">
    <text evidence="3">Phospholipid metabolism; phosphatidylglycerol biosynthesis; phosphatidylglycerol from CDP-diacylglycerol: step 1/2.</text>
</comment>
<keyword evidence="10 18" id="KW-1133">Transmembrane helix</keyword>
<comment type="catalytic activity">
    <reaction evidence="16">
        <text>a CDP-1,2-diacyl-sn-glycerol + sn-glycerol 3-phosphate = a 1,2-diacyl-sn-glycero-3-phospho-(1'-sn-glycero-3'-phosphate) + CMP + H(+)</text>
        <dbReference type="Rhea" id="RHEA:12593"/>
        <dbReference type="ChEBI" id="CHEBI:15378"/>
        <dbReference type="ChEBI" id="CHEBI:57597"/>
        <dbReference type="ChEBI" id="CHEBI:58332"/>
        <dbReference type="ChEBI" id="CHEBI:60110"/>
        <dbReference type="ChEBI" id="CHEBI:60377"/>
        <dbReference type="EC" id="2.7.8.5"/>
    </reaction>
</comment>
<dbReference type="GO" id="GO:0046474">
    <property type="term" value="P:glycerophospholipid biosynthetic process"/>
    <property type="evidence" value="ECO:0007669"/>
    <property type="project" value="TreeGrafter"/>
</dbReference>
<keyword evidence="13" id="KW-0594">Phospholipid biosynthesis</keyword>
<evidence type="ECO:0000256" key="4">
    <source>
        <dbReference type="ARBA" id="ARBA00010441"/>
    </source>
</evidence>
<comment type="similarity">
    <text evidence="4 17">Belongs to the CDP-alcohol phosphatidyltransferase class-I family.</text>
</comment>
<dbReference type="EMBL" id="JACRTC010000003">
    <property type="protein sequence ID" value="MBC8570488.1"/>
    <property type="molecule type" value="Genomic_DNA"/>
</dbReference>
<proteinExistence type="inferred from homology"/>
<evidence type="ECO:0000256" key="1">
    <source>
        <dbReference type="ARBA" id="ARBA00003973"/>
    </source>
</evidence>
<dbReference type="RefSeq" id="WP_262397577.1">
    <property type="nucleotide sequence ID" value="NZ_JACRTC010000003.1"/>
</dbReference>
<evidence type="ECO:0000256" key="15">
    <source>
        <dbReference type="ARBA" id="ARBA00033018"/>
    </source>
</evidence>
<evidence type="ECO:0000256" key="17">
    <source>
        <dbReference type="RuleBase" id="RU003750"/>
    </source>
</evidence>
<dbReference type="PANTHER" id="PTHR14269:SF62">
    <property type="entry name" value="CDP-DIACYLGLYCEROL--GLYCEROL-3-PHOSPHATE 3-PHOSPHATIDYLTRANSFERASE 1, CHLOROPLASTIC"/>
    <property type="match status" value="1"/>
</dbReference>
<dbReference type="PANTHER" id="PTHR14269">
    <property type="entry name" value="CDP-DIACYLGLYCEROL--GLYCEROL-3-PHOSPHATE 3-PHOSPHATIDYLTRANSFERASE-RELATED"/>
    <property type="match status" value="1"/>
</dbReference>
<evidence type="ECO:0000256" key="2">
    <source>
        <dbReference type="ARBA" id="ARBA00004141"/>
    </source>
</evidence>
<keyword evidence="9 18" id="KW-0812">Transmembrane</keyword>
<dbReference type="EC" id="2.7.8.5" evidence="5"/>
<evidence type="ECO:0000256" key="14">
    <source>
        <dbReference type="ARBA" id="ARBA00023264"/>
    </source>
</evidence>